<dbReference type="RefSeq" id="WP_155468693.1">
    <property type="nucleotide sequence ID" value="NZ_BMKG01000014.1"/>
</dbReference>
<name>A0A6I3STS9_9BURK</name>
<reference evidence="2" key="4">
    <citation type="submission" date="2024-05" db="EMBL/GenBank/DDBJ databases">
        <authorList>
            <person name="Sun Q."/>
            <person name="Zhou Y."/>
        </authorList>
    </citation>
    <scope>NUCLEOTIDE SEQUENCE</scope>
    <source>
        <strain evidence="2">CGMCC 1.15931</strain>
    </source>
</reference>
<dbReference type="Proteomes" id="UP000430634">
    <property type="component" value="Unassembled WGS sequence"/>
</dbReference>
<dbReference type="AlphaFoldDB" id="A0A6I3STS9"/>
<proteinExistence type="predicted"/>
<keyword evidence="1" id="KW-0732">Signal</keyword>
<evidence type="ECO:0000313" key="2">
    <source>
        <dbReference type="EMBL" id="GGC09352.1"/>
    </source>
</evidence>
<dbReference type="PROSITE" id="PS51257">
    <property type="entry name" value="PROKAR_LIPOPROTEIN"/>
    <property type="match status" value="1"/>
</dbReference>
<organism evidence="3 4">
    <name type="scientific">Pseudoduganella buxea</name>
    <dbReference type="NCBI Taxonomy" id="1949069"/>
    <lineage>
        <taxon>Bacteria</taxon>
        <taxon>Pseudomonadati</taxon>
        <taxon>Pseudomonadota</taxon>
        <taxon>Betaproteobacteria</taxon>
        <taxon>Burkholderiales</taxon>
        <taxon>Oxalobacteraceae</taxon>
        <taxon>Telluria group</taxon>
        <taxon>Pseudoduganella</taxon>
    </lineage>
</organism>
<feature type="chain" id="PRO_5026082467" description="Lipoprotein" evidence="1">
    <location>
        <begin position="18"/>
        <end position="186"/>
    </location>
</feature>
<evidence type="ECO:0000256" key="1">
    <source>
        <dbReference type="SAM" id="SignalP"/>
    </source>
</evidence>
<evidence type="ECO:0000313" key="5">
    <source>
        <dbReference type="Proteomes" id="UP000622638"/>
    </source>
</evidence>
<protein>
    <recommendedName>
        <fullName evidence="6">Lipoprotein</fullName>
    </recommendedName>
</protein>
<reference evidence="3 4" key="3">
    <citation type="submission" date="2019-11" db="EMBL/GenBank/DDBJ databases">
        <title>Type strains purchased from KCTC, JCM and DSMZ.</title>
        <authorList>
            <person name="Lu H."/>
        </authorList>
    </citation>
    <scope>NUCLEOTIDE SEQUENCE [LARGE SCALE GENOMIC DNA]</scope>
    <source>
        <strain evidence="3 4">KCTC 52429</strain>
    </source>
</reference>
<dbReference type="Proteomes" id="UP000622638">
    <property type="component" value="Unassembled WGS sequence"/>
</dbReference>
<evidence type="ECO:0000313" key="3">
    <source>
        <dbReference type="EMBL" id="MTV51327.1"/>
    </source>
</evidence>
<comment type="caution">
    <text evidence="3">The sequence shown here is derived from an EMBL/GenBank/DDBJ whole genome shotgun (WGS) entry which is preliminary data.</text>
</comment>
<feature type="signal peptide" evidence="1">
    <location>
        <begin position="1"/>
        <end position="17"/>
    </location>
</feature>
<dbReference type="OrthoDB" id="8752669at2"/>
<dbReference type="EMBL" id="WNKZ01000002">
    <property type="protein sequence ID" value="MTV51327.1"/>
    <property type="molecule type" value="Genomic_DNA"/>
</dbReference>
<accession>A0A6I3STS9</accession>
<keyword evidence="5" id="KW-1185">Reference proteome</keyword>
<evidence type="ECO:0008006" key="6">
    <source>
        <dbReference type="Google" id="ProtNLM"/>
    </source>
</evidence>
<reference evidence="2" key="1">
    <citation type="journal article" date="2014" name="Int. J. Syst. Evol. Microbiol.">
        <title>Complete genome of a new Firmicutes species belonging to the dominant human colonic microbiota ('Ruminococcus bicirculans') reveals two chromosomes and a selective capacity to utilize plant glucans.</title>
        <authorList>
            <consortium name="NISC Comparative Sequencing Program"/>
            <person name="Wegmann U."/>
            <person name="Louis P."/>
            <person name="Goesmann A."/>
            <person name="Henrissat B."/>
            <person name="Duncan S.H."/>
            <person name="Flint H.J."/>
        </authorList>
    </citation>
    <scope>NUCLEOTIDE SEQUENCE</scope>
    <source>
        <strain evidence="2">CGMCC 1.15931</strain>
    </source>
</reference>
<evidence type="ECO:0000313" key="4">
    <source>
        <dbReference type="Proteomes" id="UP000430634"/>
    </source>
</evidence>
<reference evidence="5" key="2">
    <citation type="journal article" date="2019" name="Int. J. Syst. Evol. Microbiol.">
        <title>The Global Catalogue of Microorganisms (GCM) 10K type strain sequencing project: providing services to taxonomists for standard genome sequencing and annotation.</title>
        <authorList>
            <consortium name="The Broad Institute Genomics Platform"/>
            <consortium name="The Broad Institute Genome Sequencing Center for Infectious Disease"/>
            <person name="Wu L."/>
            <person name="Ma J."/>
        </authorList>
    </citation>
    <scope>NUCLEOTIDE SEQUENCE [LARGE SCALE GENOMIC DNA]</scope>
    <source>
        <strain evidence="5">CGMCC 1.15931</strain>
    </source>
</reference>
<dbReference type="EMBL" id="BMKG01000014">
    <property type="protein sequence ID" value="GGC09352.1"/>
    <property type="molecule type" value="Genomic_DNA"/>
</dbReference>
<sequence length="186" mass="20641">MRRFAPLTALLPPLLLAACGNGYEPVQLYMAKTPECRDAVETSRFDLPDGITITATSPVTLPDGGAEFGFVYLLPRGTKAQFATLTYPVTQPKGPRIARAEVVTFYSRGTNSRPEIVDSIEGVPKLLVAVANSDETQWRARLRVASKLPQRFDLTPPALVIDGDRYPVRTFTYRYFPERKAFGLCQ</sequence>
<gene>
    <name evidence="2" type="ORF">GCM10011572_33600</name>
    <name evidence="3" type="ORF">GM672_01130</name>
</gene>